<name>A0A5P9K626_9HYPH</name>
<proteinExistence type="predicted"/>
<protein>
    <submittedName>
        <fullName evidence="1">MerR family transcriptional regulator</fullName>
    </submittedName>
</protein>
<dbReference type="KEGG" id="mico:GDR74_11945"/>
<sequence length="93" mass="10342">MTLEEFQLRLDVNASTVQAWIEEGWLLPQREQAGFAFSELDVARARLIRDLKDEIGVNDEGIGIVLNLIDQVHGLRSVLRELLHAGAGRPPGP</sequence>
<keyword evidence="2" id="KW-1185">Reference proteome</keyword>
<dbReference type="AlphaFoldDB" id="A0A5P9K626"/>
<reference evidence="1 2" key="1">
    <citation type="submission" date="2019-10" db="EMBL/GenBank/DDBJ databases">
        <title>Isolation, Identification of Microvirga thermotolerans HR1, a novel thermophilic bacterium and Comparative Genomics of the genus Microvirga.</title>
        <authorList>
            <person name="Li J."/>
            <person name="Zhang W."/>
            <person name="Lin M."/>
            <person name="Wang J."/>
        </authorList>
    </citation>
    <scope>NUCLEOTIDE SEQUENCE [LARGE SCALE GENOMIC DNA]</scope>
    <source>
        <strain evidence="1 2">HR1</strain>
    </source>
</reference>
<accession>A0A5P9K626</accession>
<dbReference type="EMBL" id="CP045423">
    <property type="protein sequence ID" value="QFU18114.1"/>
    <property type="molecule type" value="Genomic_DNA"/>
</dbReference>
<dbReference type="SUPFAM" id="SSF46955">
    <property type="entry name" value="Putative DNA-binding domain"/>
    <property type="match status" value="1"/>
</dbReference>
<organism evidence="1 2">
    <name type="scientific">Microvirga thermotolerans</name>
    <dbReference type="NCBI Taxonomy" id="2651334"/>
    <lineage>
        <taxon>Bacteria</taxon>
        <taxon>Pseudomonadati</taxon>
        <taxon>Pseudomonadota</taxon>
        <taxon>Alphaproteobacteria</taxon>
        <taxon>Hyphomicrobiales</taxon>
        <taxon>Methylobacteriaceae</taxon>
        <taxon>Microvirga</taxon>
    </lineage>
</organism>
<gene>
    <name evidence="1" type="ORF">GDR74_11945</name>
</gene>
<evidence type="ECO:0000313" key="1">
    <source>
        <dbReference type="EMBL" id="QFU18114.1"/>
    </source>
</evidence>
<dbReference type="Gene3D" id="1.10.1660.10">
    <property type="match status" value="1"/>
</dbReference>
<dbReference type="Pfam" id="PF13591">
    <property type="entry name" value="MerR_2"/>
    <property type="match status" value="1"/>
</dbReference>
<dbReference type="InterPro" id="IPR009061">
    <property type="entry name" value="DNA-bd_dom_put_sf"/>
</dbReference>
<evidence type="ECO:0000313" key="2">
    <source>
        <dbReference type="Proteomes" id="UP000325614"/>
    </source>
</evidence>
<dbReference type="Proteomes" id="UP000325614">
    <property type="component" value="Chromosome"/>
</dbReference>